<evidence type="ECO:0000313" key="2">
    <source>
        <dbReference type="Proteomes" id="UP000823674"/>
    </source>
</evidence>
<accession>A0ABQ7L0B2</accession>
<sequence length="122" mass="12732">MLKNQARKKKRTGSIKFCENMEDAIAAASATVEATAAKDRSSGDCGGYGGGETRGYNGGGCGYSKGGVGGVTVEVDVDTGVEVVVVMDTKVVVDTEVDTFGNFVDETSFTNLIHTISFMELC</sequence>
<proteinExistence type="predicted"/>
<dbReference type="EMBL" id="JADBGQ010000009">
    <property type="protein sequence ID" value="KAG5379220.1"/>
    <property type="molecule type" value="Genomic_DNA"/>
</dbReference>
<gene>
    <name evidence="1" type="primary">A07g505780.1_BraROA</name>
    <name evidence="1" type="ORF">IGI04_027062</name>
</gene>
<reference evidence="1 2" key="1">
    <citation type="submission" date="2021-03" db="EMBL/GenBank/DDBJ databases">
        <authorList>
            <person name="King G.J."/>
            <person name="Bancroft I."/>
            <person name="Baten A."/>
            <person name="Bloomfield J."/>
            <person name="Borpatragohain P."/>
            <person name="He Z."/>
            <person name="Irish N."/>
            <person name="Irwin J."/>
            <person name="Liu K."/>
            <person name="Mauleon R.P."/>
            <person name="Moore J."/>
            <person name="Morris R."/>
            <person name="Ostergaard L."/>
            <person name="Wang B."/>
            <person name="Wells R."/>
        </authorList>
    </citation>
    <scope>NUCLEOTIDE SEQUENCE [LARGE SCALE GENOMIC DNA]</scope>
    <source>
        <strain evidence="1">R-o-18</strain>
        <tissue evidence="1">Leaf</tissue>
    </source>
</reference>
<dbReference type="Proteomes" id="UP000823674">
    <property type="component" value="Chromosome A07"/>
</dbReference>
<keyword evidence="2" id="KW-1185">Reference proteome</keyword>
<name>A0ABQ7L0B2_BRACM</name>
<organism evidence="1 2">
    <name type="scientific">Brassica rapa subsp. trilocularis</name>
    <dbReference type="NCBI Taxonomy" id="1813537"/>
    <lineage>
        <taxon>Eukaryota</taxon>
        <taxon>Viridiplantae</taxon>
        <taxon>Streptophyta</taxon>
        <taxon>Embryophyta</taxon>
        <taxon>Tracheophyta</taxon>
        <taxon>Spermatophyta</taxon>
        <taxon>Magnoliopsida</taxon>
        <taxon>eudicotyledons</taxon>
        <taxon>Gunneridae</taxon>
        <taxon>Pentapetalae</taxon>
        <taxon>rosids</taxon>
        <taxon>malvids</taxon>
        <taxon>Brassicales</taxon>
        <taxon>Brassicaceae</taxon>
        <taxon>Brassiceae</taxon>
        <taxon>Brassica</taxon>
    </lineage>
</organism>
<protein>
    <submittedName>
        <fullName evidence="1">Uncharacterized protein</fullName>
    </submittedName>
</protein>
<comment type="caution">
    <text evidence="1">The sequence shown here is derived from an EMBL/GenBank/DDBJ whole genome shotgun (WGS) entry which is preliminary data.</text>
</comment>
<evidence type="ECO:0000313" key="1">
    <source>
        <dbReference type="EMBL" id="KAG5379220.1"/>
    </source>
</evidence>